<dbReference type="InterPro" id="IPR042099">
    <property type="entry name" value="ANL_N_sf"/>
</dbReference>
<dbReference type="GO" id="GO:0016877">
    <property type="term" value="F:ligase activity, forming carbon-sulfur bonds"/>
    <property type="evidence" value="ECO:0007669"/>
    <property type="project" value="UniProtKB-ARBA"/>
</dbReference>
<dbReference type="InterPro" id="IPR025110">
    <property type="entry name" value="AMP-bd_C"/>
</dbReference>
<organism evidence="3 4">
    <name type="scientific">Streptomyces tateyamensis</name>
    <dbReference type="NCBI Taxonomy" id="565073"/>
    <lineage>
        <taxon>Bacteria</taxon>
        <taxon>Bacillati</taxon>
        <taxon>Actinomycetota</taxon>
        <taxon>Actinomycetes</taxon>
        <taxon>Kitasatosporales</taxon>
        <taxon>Streptomycetaceae</taxon>
        <taxon>Streptomyces</taxon>
    </lineage>
</organism>
<dbReference type="SUPFAM" id="SSF56801">
    <property type="entry name" value="Acetyl-CoA synthetase-like"/>
    <property type="match status" value="1"/>
</dbReference>
<protein>
    <submittedName>
        <fullName evidence="3">Acyl-CoA synthetase</fullName>
    </submittedName>
</protein>
<dbReference type="Pfam" id="PF13193">
    <property type="entry name" value="AMP-binding_C"/>
    <property type="match status" value="1"/>
</dbReference>
<keyword evidence="4" id="KW-1185">Reference proteome</keyword>
<accession>A0A2V4N642</accession>
<proteinExistence type="predicted"/>
<dbReference type="InterPro" id="IPR000873">
    <property type="entry name" value="AMP-dep_synth/lig_dom"/>
</dbReference>
<dbReference type="AlphaFoldDB" id="A0A2V4N642"/>
<feature type="domain" description="AMP-binding enzyme C-terminal" evidence="2">
    <location>
        <begin position="412"/>
        <end position="485"/>
    </location>
</feature>
<dbReference type="RefSeq" id="WP_110672917.1">
    <property type="nucleotide sequence ID" value="NZ_PYBW01000137.1"/>
</dbReference>
<evidence type="ECO:0000259" key="2">
    <source>
        <dbReference type="Pfam" id="PF13193"/>
    </source>
</evidence>
<dbReference type="CDD" id="cd17631">
    <property type="entry name" value="FACL_FadD13-like"/>
    <property type="match status" value="1"/>
</dbReference>
<dbReference type="InterPro" id="IPR045851">
    <property type="entry name" value="AMP-bd_C_sf"/>
</dbReference>
<evidence type="ECO:0000313" key="3">
    <source>
        <dbReference type="EMBL" id="PYC68432.1"/>
    </source>
</evidence>
<comment type="caution">
    <text evidence="3">The sequence shown here is derived from an EMBL/GenBank/DDBJ whole genome shotgun (WGS) entry which is preliminary data.</text>
</comment>
<dbReference type="NCBIfam" id="NF006182">
    <property type="entry name" value="PRK08316.1"/>
    <property type="match status" value="1"/>
</dbReference>
<dbReference type="OrthoDB" id="9803968at2"/>
<gene>
    <name evidence="3" type="ORF">C7C46_29110</name>
</gene>
<dbReference type="PANTHER" id="PTHR43767:SF7">
    <property type="entry name" value="MEDIUM_LONG-CHAIN-FATTY-ACID--COA LIGASE FADD8"/>
    <property type="match status" value="1"/>
</dbReference>
<reference evidence="3 4" key="1">
    <citation type="submission" date="2018-03" db="EMBL/GenBank/DDBJ databases">
        <title>Bioinformatic expansion and discovery of thiopeptide antibiotics.</title>
        <authorList>
            <person name="Schwalen C.J."/>
            <person name="Hudson G.A."/>
            <person name="Mitchell D.A."/>
        </authorList>
    </citation>
    <scope>NUCLEOTIDE SEQUENCE [LARGE SCALE GENOMIC DNA]</scope>
    <source>
        <strain evidence="3 4">ATCC 21389</strain>
    </source>
</reference>
<evidence type="ECO:0000259" key="1">
    <source>
        <dbReference type="Pfam" id="PF00501"/>
    </source>
</evidence>
<dbReference type="Gene3D" id="3.30.300.30">
    <property type="match status" value="1"/>
</dbReference>
<dbReference type="Pfam" id="PF00501">
    <property type="entry name" value="AMP-binding"/>
    <property type="match status" value="1"/>
</dbReference>
<dbReference type="Gene3D" id="3.40.50.12780">
    <property type="entry name" value="N-terminal domain of ligase-like"/>
    <property type="match status" value="1"/>
</dbReference>
<dbReference type="Proteomes" id="UP000248039">
    <property type="component" value="Unassembled WGS sequence"/>
</dbReference>
<evidence type="ECO:0000313" key="4">
    <source>
        <dbReference type="Proteomes" id="UP000248039"/>
    </source>
</evidence>
<dbReference type="PANTHER" id="PTHR43767">
    <property type="entry name" value="LONG-CHAIN-FATTY-ACID--COA LIGASE"/>
    <property type="match status" value="1"/>
</dbReference>
<sequence length="502" mass="54623">MTLDHLSTVPDALRRSAARTPGRTALRFADRSWSYRALDQAVTRLAGHLLARGLRPGRRVAALGRNSDAYLLLFLACGRAGLVHVPVNYNATGAELRYFTEQSGSALLVHDTEYAERAAALAPLPAVDFAELLEVAGHGPVPEIAVTVRDTDLLQLLYTSGTTAAPKGAMMTHRALLHEYLSAIVALDLTERDRPLHALPLYHSGQLHVFLLPYLLLGAENLLVQAPEPGELLDRLAGKRITSFFAPPTVWTAIEAHPRFRGADLSALAKAYYGASIMPGPVLERLRAALPATGFYNAFGQSEIGPLTTVLRPEEHRERPTSAGRTVLFVEAKVVDQAGAEVAPGEVGEILYRSPQLCTGYWDKPQESAEAFDGEWFHSGDLVRRDAEGYVYVVDRLKDVINTGGVLVASREVEDALYGHPAVVEAAVIGLPDPHWIEAVTAVVVTREEVSAAELIAWARERLPAYKTPKAVHFAAELPKNASGKLLKRDLRERLTGSGDAW</sequence>
<dbReference type="EMBL" id="PYBW01000137">
    <property type="protein sequence ID" value="PYC68432.1"/>
    <property type="molecule type" value="Genomic_DNA"/>
</dbReference>
<dbReference type="InterPro" id="IPR050237">
    <property type="entry name" value="ATP-dep_AMP-bd_enzyme"/>
</dbReference>
<feature type="domain" description="AMP-dependent synthetase/ligase" evidence="1">
    <location>
        <begin position="13"/>
        <end position="362"/>
    </location>
</feature>
<name>A0A2V4N642_9ACTN</name>